<dbReference type="Pfam" id="PF08282">
    <property type="entry name" value="Hydrolase_3"/>
    <property type="match status" value="1"/>
</dbReference>
<dbReference type="Gene3D" id="3.30.1240.10">
    <property type="match status" value="1"/>
</dbReference>
<dbReference type="GO" id="GO:0005829">
    <property type="term" value="C:cytosol"/>
    <property type="evidence" value="ECO:0007669"/>
    <property type="project" value="TreeGrafter"/>
</dbReference>
<dbReference type="PANTHER" id="PTHR10000">
    <property type="entry name" value="PHOSPHOSERINE PHOSPHATASE"/>
    <property type="match status" value="1"/>
</dbReference>
<dbReference type="AlphaFoldDB" id="A0A318XU96"/>
<dbReference type="NCBIfam" id="TIGR01484">
    <property type="entry name" value="HAD-SF-IIB"/>
    <property type="match status" value="1"/>
</dbReference>
<organism evidence="1 2">
    <name type="scientific">Ruminiclostridium sufflavum DSM 19573</name>
    <dbReference type="NCBI Taxonomy" id="1121337"/>
    <lineage>
        <taxon>Bacteria</taxon>
        <taxon>Bacillati</taxon>
        <taxon>Bacillota</taxon>
        <taxon>Clostridia</taxon>
        <taxon>Eubacteriales</taxon>
        <taxon>Oscillospiraceae</taxon>
        <taxon>Ruminiclostridium</taxon>
    </lineage>
</organism>
<dbReference type="InterPro" id="IPR006379">
    <property type="entry name" value="HAD-SF_hydro_IIB"/>
</dbReference>
<dbReference type="Gene3D" id="3.40.50.1000">
    <property type="entry name" value="HAD superfamily/HAD-like"/>
    <property type="match status" value="1"/>
</dbReference>
<dbReference type="InterPro" id="IPR036412">
    <property type="entry name" value="HAD-like_sf"/>
</dbReference>
<sequence length="255" mass="27860">MDNRHYLFFDIDGTLAQNDNPPSKAVIDALRQAGRNKHMLFICTARTKCDIYSSILDIGFDGIISGAGSRIELGSNVLFNAVLETALLTGIVRQMLEQNITGILEGVNKIYTVPGERKIPWELTEITAPNQISSDMQIQKFTLHPALYQNYGIISEPLSKRFDIIPNESGTFVEFISKKHTKETALRHVMSYLGADIKKSVAFGDGINDLGMLRASGTGIAMGNAHTLAVESADAVTDTIDHDGVASALLKLHLI</sequence>
<dbReference type="PANTHER" id="PTHR10000:SF25">
    <property type="entry name" value="PHOSPHATASE YKRA-RELATED"/>
    <property type="match status" value="1"/>
</dbReference>
<dbReference type="GO" id="GO:0000287">
    <property type="term" value="F:magnesium ion binding"/>
    <property type="evidence" value="ECO:0007669"/>
    <property type="project" value="TreeGrafter"/>
</dbReference>
<name>A0A318XU96_9FIRM</name>
<dbReference type="SUPFAM" id="SSF56784">
    <property type="entry name" value="HAD-like"/>
    <property type="match status" value="1"/>
</dbReference>
<reference evidence="1 2" key="1">
    <citation type="submission" date="2018-06" db="EMBL/GenBank/DDBJ databases">
        <title>Genomic Encyclopedia of Type Strains, Phase I: the one thousand microbial genomes (KMG-I) project.</title>
        <authorList>
            <person name="Kyrpides N."/>
        </authorList>
    </citation>
    <scope>NUCLEOTIDE SEQUENCE [LARGE SCALE GENOMIC DNA]</scope>
    <source>
        <strain evidence="1 2">DSM 19573</strain>
    </source>
</reference>
<dbReference type="InterPro" id="IPR023214">
    <property type="entry name" value="HAD_sf"/>
</dbReference>
<evidence type="ECO:0000313" key="1">
    <source>
        <dbReference type="EMBL" id="PYG85912.1"/>
    </source>
</evidence>
<comment type="caution">
    <text evidence="1">The sequence shown here is derived from an EMBL/GenBank/DDBJ whole genome shotgun (WGS) entry which is preliminary data.</text>
</comment>
<evidence type="ECO:0000313" key="2">
    <source>
        <dbReference type="Proteomes" id="UP000248132"/>
    </source>
</evidence>
<evidence type="ECO:0008006" key="3">
    <source>
        <dbReference type="Google" id="ProtNLM"/>
    </source>
</evidence>
<protein>
    <recommendedName>
        <fullName evidence="3">Cof subfamily protein (Haloacid dehalogenase superfamily)/HAD superfamily hydrolase (TIGR01484 family)</fullName>
    </recommendedName>
</protein>
<gene>
    <name evidence="1" type="ORF">LY28_03066</name>
</gene>
<dbReference type="RefSeq" id="WP_165835598.1">
    <property type="nucleotide sequence ID" value="NZ_QKMR01000021.1"/>
</dbReference>
<dbReference type="EMBL" id="QKMR01000021">
    <property type="protein sequence ID" value="PYG85912.1"/>
    <property type="molecule type" value="Genomic_DNA"/>
</dbReference>
<dbReference type="Proteomes" id="UP000248132">
    <property type="component" value="Unassembled WGS sequence"/>
</dbReference>
<accession>A0A318XU96</accession>
<keyword evidence="2" id="KW-1185">Reference proteome</keyword>
<proteinExistence type="predicted"/>
<dbReference type="GO" id="GO:0016791">
    <property type="term" value="F:phosphatase activity"/>
    <property type="evidence" value="ECO:0007669"/>
    <property type="project" value="TreeGrafter"/>
</dbReference>